<dbReference type="HOGENOM" id="CLU_056923_0_0_3"/>
<dbReference type="GO" id="GO:0004527">
    <property type="term" value="F:exonuclease activity"/>
    <property type="evidence" value="ECO:0007669"/>
    <property type="project" value="UniProtKB-KW"/>
</dbReference>
<keyword evidence="3" id="KW-1185">Reference proteome</keyword>
<feature type="domain" description="Endonuclease/exonuclease/phosphatase" evidence="1">
    <location>
        <begin position="12"/>
        <end position="319"/>
    </location>
</feature>
<gene>
    <name evidence="2" type="ordered locus">PCC7424_3785</name>
</gene>
<evidence type="ECO:0000259" key="1">
    <source>
        <dbReference type="Pfam" id="PF03372"/>
    </source>
</evidence>
<dbReference type="PANTHER" id="PTHR42834">
    <property type="entry name" value="ENDONUCLEASE/EXONUCLEASE/PHOSPHATASE FAMILY PROTEIN (AFU_ORTHOLOGUE AFUA_3G09210)"/>
    <property type="match status" value="1"/>
</dbReference>
<dbReference type="InterPro" id="IPR036691">
    <property type="entry name" value="Endo/exonu/phosph_ase_sf"/>
</dbReference>
<dbReference type="OrthoDB" id="525956at2"/>
<protein>
    <submittedName>
        <fullName evidence="2">Endonuclease/exonuclease/phosphatase</fullName>
    </submittedName>
</protein>
<keyword evidence="2" id="KW-0269">Exonuclease</keyword>
<dbReference type="Pfam" id="PF03372">
    <property type="entry name" value="Exo_endo_phos"/>
    <property type="match status" value="1"/>
</dbReference>
<reference evidence="3" key="1">
    <citation type="journal article" date="2011" name="MBio">
        <title>Novel metabolic attributes of the genus Cyanothece, comprising a group of unicellular nitrogen-fixing Cyanobacteria.</title>
        <authorList>
            <person name="Bandyopadhyay A."/>
            <person name="Elvitigala T."/>
            <person name="Welsh E."/>
            <person name="Stockel J."/>
            <person name="Liberton M."/>
            <person name="Min H."/>
            <person name="Sherman L.A."/>
            <person name="Pakrasi H.B."/>
        </authorList>
    </citation>
    <scope>NUCLEOTIDE SEQUENCE [LARGE SCALE GENOMIC DNA]</scope>
    <source>
        <strain evidence="3">PCC 7424</strain>
    </source>
</reference>
<dbReference type="AlphaFoldDB" id="B7KJ82"/>
<dbReference type="PANTHER" id="PTHR42834:SF1">
    <property type="entry name" value="ENDONUCLEASE_EXONUCLEASE_PHOSPHATASE FAMILY PROTEIN (AFU_ORTHOLOGUE AFUA_3G09210)"/>
    <property type="match status" value="1"/>
</dbReference>
<name>B7KJ82_GLOC7</name>
<dbReference type="EMBL" id="CP001291">
    <property type="protein sequence ID" value="ACK72166.1"/>
    <property type="molecule type" value="Genomic_DNA"/>
</dbReference>
<sequence length="333" mass="38298">MVTNQKTFKVGTFNLYNLALPNQTFHRFLHYSNHDYELKTTWIAQQLERMQADIIGFQEVIHTEALLETIALAKGYEKMNLVVPETENYKSTVALACKFPILDYQIYTVFPPEAHFNVQGVNIPFERFSKPILSVRIKLTQKIICTLFVVHLKSKAPIIPGNCDPRDPAERARGQARALILRAAEATALRMILIETLKDTNHPVIVMGDVNDGGLAVTSQIITGDPPRKNERREYKKEAWDILLYSVKDIQERQSHGNYYYTHIHNGHYQSLDHILVSQEWIAHNPNRLGRVKYVSVFNDHLIDDTLSDEELPCWQSDHGQVVASFYLEDPKN</sequence>
<dbReference type="GO" id="GO:0004519">
    <property type="term" value="F:endonuclease activity"/>
    <property type="evidence" value="ECO:0007669"/>
    <property type="project" value="UniProtKB-KW"/>
</dbReference>
<dbReference type="Gene3D" id="3.60.10.10">
    <property type="entry name" value="Endonuclease/exonuclease/phosphatase"/>
    <property type="match status" value="1"/>
</dbReference>
<dbReference type="RefSeq" id="WP_015955758.1">
    <property type="nucleotide sequence ID" value="NC_011729.1"/>
</dbReference>
<accession>B7KJ82</accession>
<keyword evidence="2" id="KW-0378">Hydrolase</keyword>
<evidence type="ECO:0000313" key="2">
    <source>
        <dbReference type="EMBL" id="ACK72166.1"/>
    </source>
</evidence>
<dbReference type="Proteomes" id="UP000002384">
    <property type="component" value="Chromosome"/>
</dbReference>
<keyword evidence="2" id="KW-0255">Endonuclease</keyword>
<dbReference type="KEGG" id="cyc:PCC7424_3785"/>
<organism evidence="2 3">
    <name type="scientific">Gloeothece citriformis (strain PCC 7424)</name>
    <name type="common">Cyanothece sp. (strain PCC 7424)</name>
    <dbReference type="NCBI Taxonomy" id="65393"/>
    <lineage>
        <taxon>Bacteria</taxon>
        <taxon>Bacillati</taxon>
        <taxon>Cyanobacteriota</taxon>
        <taxon>Cyanophyceae</taxon>
        <taxon>Oscillatoriophycideae</taxon>
        <taxon>Chroococcales</taxon>
        <taxon>Aphanothecaceae</taxon>
        <taxon>Gloeothece</taxon>
        <taxon>Gloeothece citriformis</taxon>
    </lineage>
</organism>
<dbReference type="STRING" id="65393.PCC7424_3785"/>
<evidence type="ECO:0000313" key="3">
    <source>
        <dbReference type="Proteomes" id="UP000002384"/>
    </source>
</evidence>
<dbReference type="eggNOG" id="COG2374">
    <property type="taxonomic scope" value="Bacteria"/>
</dbReference>
<dbReference type="InterPro" id="IPR005135">
    <property type="entry name" value="Endo/exonuclease/phosphatase"/>
</dbReference>
<keyword evidence="2" id="KW-0540">Nuclease</keyword>
<proteinExistence type="predicted"/>
<dbReference type="SUPFAM" id="SSF56219">
    <property type="entry name" value="DNase I-like"/>
    <property type="match status" value="1"/>
</dbReference>